<comment type="caution">
    <text evidence="1">The sequence shown here is derived from an EMBL/GenBank/DDBJ whole genome shotgun (WGS) entry which is preliminary data.</text>
</comment>
<evidence type="ECO:0000313" key="1">
    <source>
        <dbReference type="EMBL" id="EZG59146.1"/>
    </source>
</evidence>
<dbReference type="RefSeq" id="XP_011130906.1">
    <property type="nucleotide sequence ID" value="XM_011132604.1"/>
</dbReference>
<sequence>MLTIALLTIALFDVTDRYERLITLHIRQVRYTLLSIKNKYCYDKELQNRVHMLLCVYDRAEALLPMKASRKSDECLRRTV</sequence>
<dbReference type="VEuPathDB" id="CryptoDB:GNI_092910"/>
<dbReference type="GeneID" id="22913321"/>
<protein>
    <recommendedName>
        <fullName evidence="3">Transmembrane protein</fullName>
    </recommendedName>
</protein>
<organism evidence="1 2">
    <name type="scientific">Gregarina niphandrodes</name>
    <name type="common">Septate eugregarine</name>
    <dbReference type="NCBI Taxonomy" id="110365"/>
    <lineage>
        <taxon>Eukaryota</taxon>
        <taxon>Sar</taxon>
        <taxon>Alveolata</taxon>
        <taxon>Apicomplexa</taxon>
        <taxon>Conoidasida</taxon>
        <taxon>Gregarinasina</taxon>
        <taxon>Eugregarinorida</taxon>
        <taxon>Gregarinidae</taxon>
        <taxon>Gregarina</taxon>
    </lineage>
</organism>
<dbReference type="Proteomes" id="UP000019763">
    <property type="component" value="Unassembled WGS sequence"/>
</dbReference>
<reference evidence="1" key="1">
    <citation type="submission" date="2013-12" db="EMBL/GenBank/DDBJ databases">
        <authorList>
            <person name="Omoto C.K."/>
            <person name="Sibley D."/>
            <person name="Venepally P."/>
            <person name="Hadjithomas M."/>
            <person name="Karamycheva S."/>
            <person name="Brunk B."/>
            <person name="Roos D."/>
            <person name="Caler E."/>
            <person name="Lorenzi H."/>
        </authorList>
    </citation>
    <scope>NUCLEOTIDE SEQUENCE</scope>
</reference>
<accession>A0A023B5A0</accession>
<keyword evidence="2" id="KW-1185">Reference proteome</keyword>
<evidence type="ECO:0008006" key="3">
    <source>
        <dbReference type="Google" id="ProtNLM"/>
    </source>
</evidence>
<evidence type="ECO:0000313" key="2">
    <source>
        <dbReference type="Proteomes" id="UP000019763"/>
    </source>
</evidence>
<dbReference type="EMBL" id="AFNH02000695">
    <property type="protein sequence ID" value="EZG59146.1"/>
    <property type="molecule type" value="Genomic_DNA"/>
</dbReference>
<dbReference type="AlphaFoldDB" id="A0A023B5A0"/>
<proteinExistence type="predicted"/>
<name>A0A023B5A0_GRENI</name>
<gene>
    <name evidence="1" type="ORF">GNI_092910</name>
</gene>